<feature type="signal peptide" evidence="1">
    <location>
        <begin position="1"/>
        <end position="15"/>
    </location>
</feature>
<organism evidence="2">
    <name type="scientific">Arundo donax</name>
    <name type="common">Giant reed</name>
    <name type="synonym">Donax arundinaceus</name>
    <dbReference type="NCBI Taxonomy" id="35708"/>
    <lineage>
        <taxon>Eukaryota</taxon>
        <taxon>Viridiplantae</taxon>
        <taxon>Streptophyta</taxon>
        <taxon>Embryophyta</taxon>
        <taxon>Tracheophyta</taxon>
        <taxon>Spermatophyta</taxon>
        <taxon>Magnoliopsida</taxon>
        <taxon>Liliopsida</taxon>
        <taxon>Poales</taxon>
        <taxon>Poaceae</taxon>
        <taxon>PACMAD clade</taxon>
        <taxon>Arundinoideae</taxon>
        <taxon>Arundineae</taxon>
        <taxon>Arundo</taxon>
    </lineage>
</organism>
<evidence type="ECO:0000313" key="2">
    <source>
        <dbReference type="EMBL" id="JAD21233.1"/>
    </source>
</evidence>
<dbReference type="EMBL" id="GBRH01276662">
    <property type="protein sequence ID" value="JAD21233.1"/>
    <property type="molecule type" value="Transcribed_RNA"/>
</dbReference>
<proteinExistence type="predicted"/>
<reference evidence="2" key="1">
    <citation type="submission" date="2014-09" db="EMBL/GenBank/DDBJ databases">
        <authorList>
            <person name="Magalhaes I.L.F."/>
            <person name="Oliveira U."/>
            <person name="Santos F.R."/>
            <person name="Vidigal T.H.D.A."/>
            <person name="Brescovit A.D."/>
            <person name="Santos A.J."/>
        </authorList>
    </citation>
    <scope>NUCLEOTIDE SEQUENCE</scope>
    <source>
        <tissue evidence="2">Shoot tissue taken approximately 20 cm above the soil surface</tissue>
    </source>
</reference>
<accession>A0A0A8Y7S6</accession>
<name>A0A0A8Y7S6_ARUDO</name>
<dbReference type="AlphaFoldDB" id="A0A0A8Y7S6"/>
<protein>
    <submittedName>
        <fullName evidence="2">Uncharacterized protein</fullName>
    </submittedName>
</protein>
<keyword evidence="1" id="KW-0732">Signal</keyword>
<feature type="chain" id="PRO_5012339223" evidence="1">
    <location>
        <begin position="16"/>
        <end position="38"/>
    </location>
</feature>
<sequence length="38" mass="4361">MFVVLFLAVCGLVLRYLPAAHDRVRFTDVQQVPSRCHC</sequence>
<evidence type="ECO:0000256" key="1">
    <source>
        <dbReference type="SAM" id="SignalP"/>
    </source>
</evidence>
<reference evidence="2" key="2">
    <citation type="journal article" date="2015" name="Data Brief">
        <title>Shoot transcriptome of the giant reed, Arundo donax.</title>
        <authorList>
            <person name="Barrero R.A."/>
            <person name="Guerrero F.D."/>
            <person name="Moolhuijzen P."/>
            <person name="Goolsby J.A."/>
            <person name="Tidwell J."/>
            <person name="Bellgard S.E."/>
            <person name="Bellgard M.I."/>
        </authorList>
    </citation>
    <scope>NUCLEOTIDE SEQUENCE</scope>
    <source>
        <tissue evidence="2">Shoot tissue taken approximately 20 cm above the soil surface</tissue>
    </source>
</reference>